<comment type="caution">
    <text evidence="2">The sequence shown here is derived from an EMBL/GenBank/DDBJ whole genome shotgun (WGS) entry which is preliminary data.</text>
</comment>
<dbReference type="AlphaFoldDB" id="A0A644UG72"/>
<dbReference type="Pfam" id="PF24957">
    <property type="entry name" value="DrmE_C"/>
    <property type="match status" value="1"/>
</dbReference>
<name>A0A644UG72_9ZZZZ</name>
<feature type="domain" description="DISARM protein DrmE C-terminal" evidence="1">
    <location>
        <begin position="612"/>
        <end position="785"/>
    </location>
</feature>
<evidence type="ECO:0000313" key="2">
    <source>
        <dbReference type="EMBL" id="MPL77880.1"/>
    </source>
</evidence>
<proteinExistence type="predicted"/>
<evidence type="ECO:0000259" key="1">
    <source>
        <dbReference type="Pfam" id="PF24957"/>
    </source>
</evidence>
<sequence length="849" mass="98092">MDHFSPPEYSCTSDWEEIFTEDPDNRSRVVWLQSKKYLNITGQPLYLNAINRQSICFYKCCLKHKKEGLLIYPTHDLCITSLLALEGLYYNYANKHEFDGKDKILIISSRVSLRNEIREYFKMLKAGSLPIYYQLFPVARVTSNGGFNRFSDLKKTNVEPKLFISPNLDALPAKNLAEQIFCVIVEADSFWDSNKEDVLRNWIAESNIAHLFWIASDPTPPYFYKLIESKQLPYWGWNAEELKIDSQFDESSFKAGDFDKNQPFCQNYDEIQNKFSGIIKVIVPVKEDYLNKEFKKCRKTYFQLLESARKSRLNSGISFAYRFIGCVNVLEETISPLSYSEKQLEGRWGYTSAIKSLKILESQAESIKKESPFFSSYAIDAVDRLKAIYHYMLEKKSGKYLVILEIINEALQNNKRIVIIAKNGIYRSALEDYLIKEKNHNILELNENGIYFSTIDDISRTFNDIGAVTTCVLYGCPRYYNNFILSLSKTERLGIVVYESEIPFLKTMFNVIDDMKNILSSEKKGKSVSGILSSQRLTNYMLNYPSPSSKQDSRSKIITICPTDAELGDFTYKSIMSDFFMEELDIENECAEDFDTDDVLSENEKDYRNTVPAIKVSFSSGKSILLRVNKQVQIFDNIRMKVKDITASHLAKNHILILVENSTKKTISSSIISKVRSDPKMTAVIFYQKYWIKCLSDGMFEYNDTPNTLLEKLWEKGAKSPETPTAIYLWLKEAVLGPQDPENIRRIGEIYNKELLIRDWKLVAESIKRLRGIHRGLARKLYHLIPKAAIEFENQESENTIIDEELELSLEDFRNSISLEMVISCEKVGDIPISQLDKLNFNTQGKYDN</sequence>
<protein>
    <recommendedName>
        <fullName evidence="1">DISARM protein DrmE C-terminal domain-containing protein</fullName>
    </recommendedName>
</protein>
<organism evidence="2">
    <name type="scientific">bioreactor metagenome</name>
    <dbReference type="NCBI Taxonomy" id="1076179"/>
    <lineage>
        <taxon>unclassified sequences</taxon>
        <taxon>metagenomes</taxon>
        <taxon>ecological metagenomes</taxon>
    </lineage>
</organism>
<reference evidence="2" key="1">
    <citation type="submission" date="2019-08" db="EMBL/GenBank/DDBJ databases">
        <authorList>
            <person name="Kucharzyk K."/>
            <person name="Murdoch R.W."/>
            <person name="Higgins S."/>
            <person name="Loffler F."/>
        </authorList>
    </citation>
    <scope>NUCLEOTIDE SEQUENCE</scope>
</reference>
<accession>A0A644UG72</accession>
<gene>
    <name evidence="2" type="ORF">SDC9_23740</name>
</gene>
<dbReference type="InterPro" id="IPR049794">
    <property type="entry name" value="DrmE"/>
</dbReference>
<dbReference type="InterPro" id="IPR056666">
    <property type="entry name" value="DrmE_C"/>
</dbReference>
<dbReference type="NCBIfam" id="NF038316">
    <property type="entry name" value="DrmE_fam"/>
    <property type="match status" value="1"/>
</dbReference>
<dbReference type="EMBL" id="VSSQ01000111">
    <property type="protein sequence ID" value="MPL77880.1"/>
    <property type="molecule type" value="Genomic_DNA"/>
</dbReference>